<sequence>CGSLSMEDMKLMYPPLIQAIFNGDPEEIRTLIYKSEDINALDAEKRTPLHAAAFLGDAEITELLILSGARVNAKDNMWLTPLHRAVASRSEAVRVLIRHSADVNARDKNWQTPLHVAAANNALRCAEVIVPLLCSVNVSDRGGRTALHHAALNGHTEMVNLLIAKGANINAFDKKDGRALHWAAFMGHLDVVCLLVSQGAEVGCKDKRGYTPLHTAASSGQIAVVRHLLNLAVEIDESNAFGNTALHVACFNGQDAVVSELIDYGANVGQSNNKGFTPLHFAAASTHGALCLEFLVNNGADVNVQSRDGKSPLHMTAVHGRFTRSQTLIQNGGEIDCVDKDGNTPLHIAARYGHELLINTLITSGADCTRRGVHGMFPLHMAALNAHSDCCRKLLARVMLIASFLSAGFEIDTPDSLGRTCLHAAAAGGNVECVKLVLSSGGDHNRRDKCGRTSLHYAAASRHYQCLETLVACGICINATDQWGRSALHYAAASDLDRRRRQNLEPESDGVQAEREKEAAQCLEFLLQSGATASLKDKQGYSAVHYAAAYGHRHCLELVTVMLHSSFMYVSVYSGGVISVSSPPPCFQAYHGHAQALEVLLQGAREVDQGDEAGRTPLALASLRGHTDCVHTLLSQGASPHAVDTQYGRSAVHLAGRAHLLSRTPVSNRCCFLMNGHTTCVRLLEANANMADNHGLTALHLGVNTCEECIQCLLEQEASVLLGDARGRTAIHLAAARGHASWLSELLGIACSDPPSLPPLQDRSGYTPLHWACYYGHEGCVEVLLEQKGCRCIDGNPFTPLHCAVYVPCASLLLEAMGSDITSCKDAKDRTPLHAAAFSGHVDCVQLLLSHDAPVDAVDQSGRTALMMAAEKGRVGVLGKDWNDALFGKQDCVLLILEKLADAALINATNAALQTPLHLAARSGLKQAVQELLTRGASVQTVDENGLTPALACAPSREVADCLALILATMMPFCSPCSSGAPSPGSLLRQLPPQHAGKAPAGGPSGAAVTAGPRAPRSPRNPSGPSSEGTTENDSEDSETF</sequence>
<keyword evidence="2 3" id="KW-0040">ANK repeat</keyword>
<feature type="repeat" description="ANK" evidence="3">
    <location>
        <begin position="828"/>
        <end position="860"/>
    </location>
</feature>
<evidence type="ECO:0000256" key="2">
    <source>
        <dbReference type="ARBA" id="ARBA00023043"/>
    </source>
</evidence>
<accession>A0A8C5BC80</accession>
<evidence type="ECO:0000256" key="1">
    <source>
        <dbReference type="ARBA" id="ARBA00022737"/>
    </source>
</evidence>
<feature type="repeat" description="ANK" evidence="3">
    <location>
        <begin position="764"/>
        <end position="786"/>
    </location>
</feature>
<dbReference type="PROSITE" id="PS50297">
    <property type="entry name" value="ANK_REP_REGION"/>
    <property type="match status" value="14"/>
</dbReference>
<feature type="repeat" description="ANK" evidence="3">
    <location>
        <begin position="374"/>
        <end position="416"/>
    </location>
</feature>
<proteinExistence type="predicted"/>
<evidence type="ECO:0000256" key="3">
    <source>
        <dbReference type="PROSITE-ProRule" id="PRU00023"/>
    </source>
</evidence>
<feature type="compositionally biased region" description="Low complexity" evidence="4">
    <location>
        <begin position="996"/>
        <end position="1027"/>
    </location>
</feature>
<feature type="repeat" description="ANK" evidence="3">
    <location>
        <begin position="613"/>
        <end position="645"/>
    </location>
</feature>
<feature type="repeat" description="ANK" evidence="3">
    <location>
        <begin position="208"/>
        <end position="240"/>
    </location>
</feature>
<feature type="repeat" description="ANK" evidence="3">
    <location>
        <begin position="44"/>
        <end position="76"/>
    </location>
</feature>
<reference evidence="5" key="2">
    <citation type="submission" date="2025-09" db="UniProtKB">
        <authorList>
            <consortium name="Ensembl"/>
        </authorList>
    </citation>
    <scope>IDENTIFICATION</scope>
</reference>
<dbReference type="Pfam" id="PF00023">
    <property type="entry name" value="Ank"/>
    <property type="match status" value="4"/>
</dbReference>
<dbReference type="SMART" id="SM00248">
    <property type="entry name" value="ANK"/>
    <property type="match status" value="24"/>
</dbReference>
<feature type="repeat" description="ANK" evidence="3">
    <location>
        <begin position="308"/>
        <end position="340"/>
    </location>
</feature>
<evidence type="ECO:0000313" key="5">
    <source>
        <dbReference type="Ensembl" id="ENSGMOP00000044270.1"/>
    </source>
</evidence>
<evidence type="ECO:0000313" key="6">
    <source>
        <dbReference type="Proteomes" id="UP000694546"/>
    </source>
</evidence>
<dbReference type="SUPFAM" id="SSF48403">
    <property type="entry name" value="Ankyrin repeat"/>
    <property type="match status" value="3"/>
</dbReference>
<organism evidence="5 6">
    <name type="scientific">Gadus morhua</name>
    <name type="common">Atlantic cod</name>
    <dbReference type="NCBI Taxonomy" id="8049"/>
    <lineage>
        <taxon>Eukaryota</taxon>
        <taxon>Metazoa</taxon>
        <taxon>Chordata</taxon>
        <taxon>Craniata</taxon>
        <taxon>Vertebrata</taxon>
        <taxon>Euteleostomi</taxon>
        <taxon>Actinopterygii</taxon>
        <taxon>Neopterygii</taxon>
        <taxon>Teleostei</taxon>
        <taxon>Neoteleostei</taxon>
        <taxon>Acanthomorphata</taxon>
        <taxon>Zeiogadaria</taxon>
        <taxon>Gadariae</taxon>
        <taxon>Gadiformes</taxon>
        <taxon>Gadoidei</taxon>
        <taxon>Gadidae</taxon>
        <taxon>Gadus</taxon>
    </lineage>
</organism>
<gene>
    <name evidence="5" type="primary">ANKRD44</name>
    <name evidence="5" type="synonym">ankrd44</name>
</gene>
<feature type="repeat" description="ANK" evidence="3">
    <location>
        <begin position="450"/>
        <end position="482"/>
    </location>
</feature>
<feature type="repeat" description="ANK" evidence="3">
    <location>
        <begin position="241"/>
        <end position="273"/>
    </location>
</feature>
<dbReference type="InterPro" id="IPR036770">
    <property type="entry name" value="Ankyrin_rpt-contain_sf"/>
</dbReference>
<dbReference type="GeneTree" id="ENSGT00950000182908"/>
<dbReference type="Pfam" id="PF12796">
    <property type="entry name" value="Ank_2"/>
    <property type="match status" value="6"/>
</dbReference>
<feature type="repeat" description="ANK" evidence="3">
    <location>
        <begin position="175"/>
        <end position="207"/>
    </location>
</feature>
<dbReference type="PROSITE" id="PS50088">
    <property type="entry name" value="ANK_REPEAT"/>
    <property type="match status" value="15"/>
</dbReference>
<feature type="repeat" description="ANK" evidence="3">
    <location>
        <begin position="142"/>
        <end position="174"/>
    </location>
</feature>
<dbReference type="Proteomes" id="UP000694546">
    <property type="component" value="Chromosome 20"/>
</dbReference>
<reference evidence="5" key="1">
    <citation type="submission" date="2025-08" db="UniProtKB">
        <authorList>
            <consortium name="Ensembl"/>
        </authorList>
    </citation>
    <scope>IDENTIFICATION</scope>
</reference>
<dbReference type="AlphaFoldDB" id="A0A8C5BC80"/>
<dbReference type="PRINTS" id="PR01415">
    <property type="entry name" value="ANKYRIN"/>
</dbReference>
<dbReference type="PANTHER" id="PTHR24198">
    <property type="entry name" value="ANKYRIN REPEAT AND PROTEIN KINASE DOMAIN-CONTAINING PROTEIN"/>
    <property type="match status" value="1"/>
</dbReference>
<dbReference type="PANTHER" id="PTHR24198:SF192">
    <property type="entry name" value="SERINE_THREONINE-PROTEIN PHOSPHATASE 6 REGULATORY ANKYRIN REPEAT SUBUNIT A"/>
    <property type="match status" value="1"/>
</dbReference>
<keyword evidence="6" id="KW-1185">Reference proteome</keyword>
<feature type="repeat" description="ANK" evidence="3">
    <location>
        <begin position="274"/>
        <end position="307"/>
    </location>
</feature>
<name>A0A8C5BC80_GADMO</name>
<dbReference type="Ensembl" id="ENSGMOT00000057423.1">
    <property type="protein sequence ID" value="ENSGMOP00000044270.1"/>
    <property type="gene ID" value="ENSGMOG00000006735.2"/>
</dbReference>
<evidence type="ECO:0000256" key="4">
    <source>
        <dbReference type="SAM" id="MobiDB-lite"/>
    </source>
</evidence>
<feature type="repeat" description="ANK" evidence="3">
    <location>
        <begin position="417"/>
        <end position="449"/>
    </location>
</feature>
<dbReference type="Gene3D" id="1.25.40.20">
    <property type="entry name" value="Ankyrin repeat-containing domain"/>
    <property type="match status" value="10"/>
</dbReference>
<feature type="region of interest" description="Disordered" evidence="4">
    <location>
        <begin position="982"/>
        <end position="1041"/>
    </location>
</feature>
<feature type="compositionally biased region" description="Acidic residues" evidence="4">
    <location>
        <begin position="1031"/>
        <end position="1041"/>
    </location>
</feature>
<feature type="repeat" description="ANK" evidence="3">
    <location>
        <begin position="912"/>
        <end position="944"/>
    </location>
</feature>
<keyword evidence="1" id="KW-0677">Repeat</keyword>
<dbReference type="InterPro" id="IPR002110">
    <property type="entry name" value="Ankyrin_rpt"/>
</dbReference>
<protein>
    <submittedName>
        <fullName evidence="5">Ankyrin repeat domain 44</fullName>
    </submittedName>
</protein>
<feature type="repeat" description="ANK" evidence="3">
    <location>
        <begin position="341"/>
        <end position="373"/>
    </location>
</feature>